<dbReference type="RefSeq" id="WP_066332273.1">
    <property type="nucleotide sequence ID" value="NZ_CP017688.1"/>
</dbReference>
<proteinExistence type="predicted"/>
<protein>
    <recommendedName>
        <fullName evidence="4">Outer membrane protein beta-barrel domain-containing protein</fullName>
    </recommendedName>
</protein>
<keyword evidence="1" id="KW-0732">Signal</keyword>
<dbReference type="STRING" id="1763534.GCA_001831475_02621"/>
<sequence length="170" mass="18137">MKKIILTVAAVFAFGIANAQEGQFKIGAHVGLPMGDIKDAFSLNVGADVAYLWEIDEQFKVGATTGYTTFLGKTSTTDLGPFGSIEVKTDPIGFLPLAGTAQYTIAEDFFIGADLGYAIYVGKGTSDGGVYYQPKFGYQTDKFEVFAGYKGISRDGGSISSLNLGFNYKL</sequence>
<dbReference type="SUPFAM" id="SSF56925">
    <property type="entry name" value="OMPA-like"/>
    <property type="match status" value="1"/>
</dbReference>
<feature type="signal peptide" evidence="1">
    <location>
        <begin position="1"/>
        <end position="19"/>
    </location>
</feature>
<organism evidence="2 3">
    <name type="scientific">Flavobacterium crassostreae</name>
    <dbReference type="NCBI Taxonomy" id="1763534"/>
    <lineage>
        <taxon>Bacteria</taxon>
        <taxon>Pseudomonadati</taxon>
        <taxon>Bacteroidota</taxon>
        <taxon>Flavobacteriia</taxon>
        <taxon>Flavobacteriales</taxon>
        <taxon>Flavobacteriaceae</taxon>
        <taxon>Flavobacterium</taxon>
    </lineage>
</organism>
<reference evidence="2 3" key="1">
    <citation type="submission" date="2016-03" db="EMBL/GenBank/DDBJ databases">
        <authorList>
            <person name="Ploux O."/>
        </authorList>
    </citation>
    <scope>NUCLEOTIDE SEQUENCE [LARGE SCALE GENOMIC DNA]</scope>
    <source>
        <strain evidence="2 3">LPB0076</strain>
    </source>
</reference>
<dbReference type="AlphaFoldDB" id="A0A1B9E7J5"/>
<evidence type="ECO:0000313" key="3">
    <source>
        <dbReference type="Proteomes" id="UP000093510"/>
    </source>
</evidence>
<accession>A0A1B9E7J5</accession>
<gene>
    <name evidence="2" type="ORF">LPBF_02980</name>
</gene>
<name>A0A1B9E7J5_9FLAO</name>
<dbReference type="Proteomes" id="UP000093510">
    <property type="component" value="Unassembled WGS sequence"/>
</dbReference>
<evidence type="ECO:0000256" key="1">
    <source>
        <dbReference type="SAM" id="SignalP"/>
    </source>
</evidence>
<keyword evidence="3" id="KW-1185">Reference proteome</keyword>
<dbReference type="EMBL" id="LVEP01000013">
    <property type="protein sequence ID" value="OCB77927.1"/>
    <property type="molecule type" value="Genomic_DNA"/>
</dbReference>
<evidence type="ECO:0008006" key="4">
    <source>
        <dbReference type="Google" id="ProtNLM"/>
    </source>
</evidence>
<dbReference type="OrthoDB" id="1492374at2"/>
<comment type="caution">
    <text evidence="2">The sequence shown here is derived from an EMBL/GenBank/DDBJ whole genome shotgun (WGS) entry which is preliminary data.</text>
</comment>
<evidence type="ECO:0000313" key="2">
    <source>
        <dbReference type="EMBL" id="OCB77927.1"/>
    </source>
</evidence>
<dbReference type="InterPro" id="IPR011250">
    <property type="entry name" value="OMP/PagP_B-barrel"/>
</dbReference>
<feature type="chain" id="PRO_5008625415" description="Outer membrane protein beta-barrel domain-containing protein" evidence="1">
    <location>
        <begin position="20"/>
        <end position="170"/>
    </location>
</feature>